<gene>
    <name evidence="1" type="ORF">COV10_03070</name>
</gene>
<proteinExistence type="predicted"/>
<evidence type="ECO:0000313" key="1">
    <source>
        <dbReference type="EMBL" id="PIR44840.1"/>
    </source>
</evidence>
<dbReference type="AlphaFoldDB" id="A0A2H0REH7"/>
<reference evidence="1 2" key="1">
    <citation type="submission" date="2017-09" db="EMBL/GenBank/DDBJ databases">
        <title>Depth-based differentiation of microbial function through sediment-hosted aquifers and enrichment of novel symbionts in the deep terrestrial subsurface.</title>
        <authorList>
            <person name="Probst A.J."/>
            <person name="Ladd B."/>
            <person name="Jarett J.K."/>
            <person name="Geller-Mcgrath D.E."/>
            <person name="Sieber C.M."/>
            <person name="Emerson J.B."/>
            <person name="Anantharaman K."/>
            <person name="Thomas B.C."/>
            <person name="Malmstrom R."/>
            <person name="Stieglmeier M."/>
            <person name="Klingl A."/>
            <person name="Woyke T."/>
            <person name="Ryan C.M."/>
            <person name="Banfield J.F."/>
        </authorList>
    </citation>
    <scope>NUCLEOTIDE SEQUENCE [LARGE SCALE GENOMIC DNA]</scope>
    <source>
        <strain evidence="1">CG10_big_fil_rev_8_21_14_0_10_51_16</strain>
    </source>
</reference>
<dbReference type="EMBL" id="PCYI01000019">
    <property type="protein sequence ID" value="PIR44840.1"/>
    <property type="molecule type" value="Genomic_DNA"/>
</dbReference>
<accession>A0A2H0REH7</accession>
<dbReference type="Proteomes" id="UP000228767">
    <property type="component" value="Unassembled WGS sequence"/>
</dbReference>
<sequence>MSLFSRKQTSPRSTLLLDIGSSRVIGARVTHPADNLPVILHTAREAIVFQDSFEPKRYLKSATKSLRTSAESLVRLGLPPPDRIIATISPLLAVSSAKTITRENLDSTIVTKKLIDSLLEEAKKLFVIEQKRGIVLEATLDDVRINGYRVQYPLGKRADTISGTVFVSLIDQQTDEALRAALEPVFHERPVLFHTFPFAATTAIRHAMNLENFRYLEWGGEVAEMVSVYDGAIRCVESAPLGGNHLIRAIGRELALSPGLAKTKLERLAVDWDKDILRNSDRPIAHVKKSLHNFLTKREGVPDLSRIPLLVLADPVLRTLFASMQANQSLGFDVRFLTSEAMSTFCRHNGDATRDPYIMLASIFSGIMKARQ</sequence>
<evidence type="ECO:0000313" key="2">
    <source>
        <dbReference type="Proteomes" id="UP000228767"/>
    </source>
</evidence>
<name>A0A2H0REH7_9BACT</name>
<comment type="caution">
    <text evidence="1">The sequence shown here is derived from an EMBL/GenBank/DDBJ whole genome shotgun (WGS) entry which is preliminary data.</text>
</comment>
<evidence type="ECO:0008006" key="3">
    <source>
        <dbReference type="Google" id="ProtNLM"/>
    </source>
</evidence>
<protein>
    <recommendedName>
        <fullName evidence="3">SHS2 domain-containing protein</fullName>
    </recommendedName>
</protein>
<organism evidence="1 2">
    <name type="scientific">Candidatus Vogelbacteria bacterium CG10_big_fil_rev_8_21_14_0_10_51_16</name>
    <dbReference type="NCBI Taxonomy" id="1975045"/>
    <lineage>
        <taxon>Bacteria</taxon>
        <taxon>Candidatus Vogeliibacteriota</taxon>
    </lineage>
</organism>